<dbReference type="Proteomes" id="UP000286288">
    <property type="component" value="Unassembled WGS sequence"/>
</dbReference>
<evidence type="ECO:0008006" key="3">
    <source>
        <dbReference type="Google" id="ProtNLM"/>
    </source>
</evidence>
<protein>
    <recommendedName>
        <fullName evidence="3">Extracellular solute-binding protein</fullName>
    </recommendedName>
</protein>
<dbReference type="AlphaFoldDB" id="A0A415ETT1"/>
<dbReference type="EMBL" id="QRMZ01000008">
    <property type="protein sequence ID" value="RHK06713.1"/>
    <property type="molecule type" value="Genomic_DNA"/>
</dbReference>
<accession>A0A415ETT1</accession>
<dbReference type="Gene3D" id="3.40.190.10">
    <property type="entry name" value="Periplasmic binding protein-like II"/>
    <property type="match status" value="1"/>
</dbReference>
<gene>
    <name evidence="1" type="ORF">DW084_07585</name>
</gene>
<name>A0A415ETT1_ENTCA</name>
<evidence type="ECO:0000313" key="2">
    <source>
        <dbReference type="Proteomes" id="UP000286288"/>
    </source>
</evidence>
<comment type="caution">
    <text evidence="1">The sequence shown here is derived from an EMBL/GenBank/DDBJ whole genome shotgun (WGS) entry which is preliminary data.</text>
</comment>
<sequence>MNSVFLTYSNTTDSKITAEYKDKGINYVPYTIPKGDGDKEHKPAYVDFGGISSATEYPREAFELLKFMSWGSEGWDARMEFYNQEAEANPHYLPPILPLTNEQKYWDAIYALLPQNQYYSDFLQHAREPIPLGGRVLPGFETWISEVYFDGEFGNVEQAVIEGTVNAHDVAPELTEKANVYYQEAIEELFSQ</sequence>
<proteinExistence type="predicted"/>
<organism evidence="1 2">
    <name type="scientific">Enterococcus casseliflavus</name>
    <name type="common">Enterococcus flavescens</name>
    <dbReference type="NCBI Taxonomy" id="37734"/>
    <lineage>
        <taxon>Bacteria</taxon>
        <taxon>Bacillati</taxon>
        <taxon>Bacillota</taxon>
        <taxon>Bacilli</taxon>
        <taxon>Lactobacillales</taxon>
        <taxon>Enterococcaceae</taxon>
        <taxon>Enterococcus</taxon>
    </lineage>
</organism>
<reference evidence="1 2" key="1">
    <citation type="submission" date="2018-08" db="EMBL/GenBank/DDBJ databases">
        <title>A genome reference for cultivated species of the human gut microbiota.</title>
        <authorList>
            <person name="Zou Y."/>
            <person name="Xue W."/>
            <person name="Luo G."/>
        </authorList>
    </citation>
    <scope>NUCLEOTIDE SEQUENCE [LARGE SCALE GENOMIC DNA]</scope>
    <source>
        <strain evidence="1 2">AF48-16</strain>
    </source>
</reference>
<evidence type="ECO:0000313" key="1">
    <source>
        <dbReference type="EMBL" id="RHK06713.1"/>
    </source>
</evidence>
<dbReference type="SUPFAM" id="SSF53850">
    <property type="entry name" value="Periplasmic binding protein-like II"/>
    <property type="match status" value="1"/>
</dbReference>